<evidence type="ECO:0000313" key="5">
    <source>
        <dbReference type="EMBL" id="MDH8678238.1"/>
    </source>
</evidence>
<dbReference type="RefSeq" id="WP_281094078.1">
    <property type="nucleotide sequence ID" value="NZ_JARYZI010000005.1"/>
</dbReference>
<evidence type="ECO:0000313" key="6">
    <source>
        <dbReference type="Proteomes" id="UP001158045"/>
    </source>
</evidence>
<feature type="transmembrane region" description="Helical" evidence="3">
    <location>
        <begin position="54"/>
        <end position="74"/>
    </location>
</feature>
<dbReference type="Pfam" id="PF00015">
    <property type="entry name" value="MCPsignal"/>
    <property type="match status" value="1"/>
</dbReference>
<dbReference type="Proteomes" id="UP001158045">
    <property type="component" value="Unassembled WGS sequence"/>
</dbReference>
<keyword evidence="3" id="KW-1133">Transmembrane helix</keyword>
<comment type="caution">
    <text evidence="5">The sequence shown here is derived from an EMBL/GenBank/DDBJ whole genome shotgun (WGS) entry which is preliminary data.</text>
</comment>
<dbReference type="PROSITE" id="PS50111">
    <property type="entry name" value="CHEMOTAXIS_TRANSDUC_2"/>
    <property type="match status" value="1"/>
</dbReference>
<reference evidence="5 6" key="1">
    <citation type="submission" date="2023-04" db="EMBL/GenBank/DDBJ databases">
        <title>Fusibacter bizertensis strain WBS, isolated from littoral bottom sediments of the Arctic seas - biochemical and genomic analysis.</title>
        <authorList>
            <person name="Brioukhanov A.L."/>
        </authorList>
    </citation>
    <scope>NUCLEOTIDE SEQUENCE [LARGE SCALE GENOMIC DNA]</scope>
    <source>
        <strain evidence="5 6">WBS</strain>
    </source>
</reference>
<evidence type="ECO:0000259" key="4">
    <source>
        <dbReference type="PROSITE" id="PS50111"/>
    </source>
</evidence>
<dbReference type="SUPFAM" id="SSF58104">
    <property type="entry name" value="Methyl-accepting chemotaxis protein (MCP) signaling domain"/>
    <property type="match status" value="1"/>
</dbReference>
<protein>
    <submittedName>
        <fullName evidence="5">Methyl-accepting chemotaxis protein</fullName>
    </submittedName>
</protein>
<gene>
    <name evidence="5" type="ORF">QE109_08770</name>
</gene>
<dbReference type="PANTHER" id="PTHR32089">
    <property type="entry name" value="METHYL-ACCEPTING CHEMOTAXIS PROTEIN MCPB"/>
    <property type="match status" value="1"/>
</dbReference>
<feature type="domain" description="Methyl-accepting transducer" evidence="4">
    <location>
        <begin position="210"/>
        <end position="354"/>
    </location>
</feature>
<dbReference type="InterPro" id="IPR004089">
    <property type="entry name" value="MCPsignal_dom"/>
</dbReference>
<keyword evidence="1 2" id="KW-0807">Transducer</keyword>
<sequence>MIEKKKNNIKRNYFLIGVAFGFMFPVMATLLEIVLSDLNFNSSVIVSAHQSNKLLFMIDTAPIFLGIFALIGGISKSKAVELLETNRKLLEIAELSKVEIKTYSDKLSEQYNTVQLSTDEFFTGFSKTQEQLEGVKAKDIQIQNNIEEIEVIMSKLVDGNSLNTTKLAHIVGSLKHLANEYELTMNFINQSDHVMGEALAVLKQSHEGNDNLELVTHKISDELSRISDISSQINLLALNASIEAARAGENGRGFSVVADEVRKLSLDTQSVIGEIKIVQSELEEEVSVLNKDNLKLSDTIKNTTDLSKSNLDKLIKVSNDFGEIFGSINGFYNDSVKQKSYYDEIHSMTLNSKAEISTMFSSLEVIFSQMLEHEKKVKAICDMF</sequence>
<evidence type="ECO:0000256" key="3">
    <source>
        <dbReference type="SAM" id="Phobius"/>
    </source>
</evidence>
<organism evidence="5 6">
    <name type="scientific">Fusibacter bizertensis</name>
    <dbReference type="NCBI Taxonomy" id="1488331"/>
    <lineage>
        <taxon>Bacteria</taxon>
        <taxon>Bacillati</taxon>
        <taxon>Bacillota</taxon>
        <taxon>Clostridia</taxon>
        <taxon>Eubacteriales</taxon>
        <taxon>Eubacteriales Family XII. Incertae Sedis</taxon>
        <taxon>Fusibacter</taxon>
    </lineage>
</organism>
<proteinExistence type="predicted"/>
<keyword evidence="3" id="KW-0472">Membrane</keyword>
<name>A0ABT6NCV6_9FIRM</name>
<dbReference type="PANTHER" id="PTHR32089:SF112">
    <property type="entry name" value="LYSOZYME-LIKE PROTEIN-RELATED"/>
    <property type="match status" value="1"/>
</dbReference>
<dbReference type="Gene3D" id="1.10.287.950">
    <property type="entry name" value="Methyl-accepting chemotaxis protein"/>
    <property type="match status" value="1"/>
</dbReference>
<dbReference type="SMART" id="SM00283">
    <property type="entry name" value="MA"/>
    <property type="match status" value="1"/>
</dbReference>
<dbReference type="EMBL" id="JARYZI010000005">
    <property type="protein sequence ID" value="MDH8678238.1"/>
    <property type="molecule type" value="Genomic_DNA"/>
</dbReference>
<feature type="transmembrane region" description="Helical" evidence="3">
    <location>
        <begin position="12"/>
        <end position="34"/>
    </location>
</feature>
<keyword evidence="3" id="KW-0812">Transmembrane</keyword>
<keyword evidence="6" id="KW-1185">Reference proteome</keyword>
<accession>A0ABT6NCV6</accession>
<evidence type="ECO:0000256" key="1">
    <source>
        <dbReference type="ARBA" id="ARBA00023224"/>
    </source>
</evidence>
<evidence type="ECO:0000256" key="2">
    <source>
        <dbReference type="PROSITE-ProRule" id="PRU00284"/>
    </source>
</evidence>